<evidence type="ECO:0000313" key="6">
    <source>
        <dbReference type="EMBL" id="RQG97892.1"/>
    </source>
</evidence>
<evidence type="ECO:0000256" key="2">
    <source>
        <dbReference type="ARBA" id="ARBA00022448"/>
    </source>
</evidence>
<evidence type="ECO:0000256" key="3">
    <source>
        <dbReference type="ARBA" id="ARBA00022729"/>
    </source>
</evidence>
<protein>
    <submittedName>
        <fullName evidence="6">Zinc ABC transporter substrate-binding protein</fullName>
    </submittedName>
</protein>
<feature type="coiled-coil region" evidence="4">
    <location>
        <begin position="190"/>
        <end position="221"/>
    </location>
</feature>
<keyword evidence="7" id="KW-1185">Reference proteome</keyword>
<dbReference type="Pfam" id="PF01297">
    <property type="entry name" value="ZnuA"/>
    <property type="match status" value="1"/>
</dbReference>
<gene>
    <name evidence="6" type="ORF">EA473_01465</name>
</gene>
<comment type="similarity">
    <text evidence="1">Belongs to the bacterial solute-binding protein 9 family.</text>
</comment>
<dbReference type="InterPro" id="IPR050492">
    <property type="entry name" value="Bact_metal-bind_prot9"/>
</dbReference>
<dbReference type="AlphaFoldDB" id="A0A3N6NFX2"/>
<dbReference type="EMBL" id="REGA01000001">
    <property type="protein sequence ID" value="RQG97892.1"/>
    <property type="molecule type" value="Genomic_DNA"/>
</dbReference>
<comment type="caution">
    <text evidence="6">The sequence shown here is derived from an EMBL/GenBank/DDBJ whole genome shotgun (WGS) entry which is preliminary data.</text>
</comment>
<dbReference type="PANTHER" id="PTHR42953">
    <property type="entry name" value="HIGH-AFFINITY ZINC UPTAKE SYSTEM PROTEIN ZNUA-RELATED"/>
    <property type="match status" value="1"/>
</dbReference>
<keyword evidence="4" id="KW-0175">Coiled coil</keyword>
<dbReference type="SUPFAM" id="SSF53807">
    <property type="entry name" value="Helical backbone' metal receptor"/>
    <property type="match status" value="1"/>
</dbReference>
<evidence type="ECO:0000256" key="1">
    <source>
        <dbReference type="ARBA" id="ARBA00011028"/>
    </source>
</evidence>
<dbReference type="Proteomes" id="UP000282323">
    <property type="component" value="Unassembled WGS sequence"/>
</dbReference>
<dbReference type="Gene3D" id="3.40.50.1980">
    <property type="entry name" value="Nitrogenase molybdenum iron protein domain"/>
    <property type="match status" value="2"/>
</dbReference>
<evidence type="ECO:0000256" key="5">
    <source>
        <dbReference type="SAM" id="MobiDB-lite"/>
    </source>
</evidence>
<proteinExistence type="inferred from homology"/>
<dbReference type="GO" id="GO:0046872">
    <property type="term" value="F:metal ion binding"/>
    <property type="evidence" value="ECO:0007669"/>
    <property type="project" value="InterPro"/>
</dbReference>
<organism evidence="6 7">
    <name type="scientific">Natrarchaeobius chitinivorans</name>
    <dbReference type="NCBI Taxonomy" id="1679083"/>
    <lineage>
        <taxon>Archaea</taxon>
        <taxon>Methanobacteriati</taxon>
        <taxon>Methanobacteriota</taxon>
        <taxon>Stenosarchaea group</taxon>
        <taxon>Halobacteria</taxon>
        <taxon>Halobacteriales</taxon>
        <taxon>Natrialbaceae</taxon>
        <taxon>Natrarchaeobius</taxon>
    </lineage>
</organism>
<evidence type="ECO:0000313" key="7">
    <source>
        <dbReference type="Proteomes" id="UP000282323"/>
    </source>
</evidence>
<dbReference type="GO" id="GO:0030001">
    <property type="term" value="P:metal ion transport"/>
    <property type="evidence" value="ECO:0007669"/>
    <property type="project" value="InterPro"/>
</dbReference>
<dbReference type="RefSeq" id="WP_124193876.1">
    <property type="nucleotide sequence ID" value="NZ_REGA01000001.1"/>
</dbReference>
<dbReference type="InterPro" id="IPR006127">
    <property type="entry name" value="ZnuA-like"/>
</dbReference>
<keyword evidence="3" id="KW-0732">Signal</keyword>
<evidence type="ECO:0000256" key="4">
    <source>
        <dbReference type="SAM" id="Coils"/>
    </source>
</evidence>
<reference evidence="6 7" key="1">
    <citation type="submission" date="2018-10" db="EMBL/GenBank/DDBJ databases">
        <title>Natrarchaeobius chitinivorans gen. nov., sp. nov., and Natrarchaeobius haloalkaliphilus sp. nov., alkaliphilic, chitin-utilizing haloarchaea from hypersaline alkaline lakes.</title>
        <authorList>
            <person name="Sorokin D.Y."/>
            <person name="Elcheninov A.G."/>
            <person name="Kostrikina N.A."/>
            <person name="Bale N.J."/>
            <person name="Sinninghe Damste J.S."/>
            <person name="Khijniak T.V."/>
            <person name="Kublanov I.V."/>
            <person name="Toshchakov S.V."/>
        </authorList>
    </citation>
    <scope>NUCLEOTIDE SEQUENCE [LARGE SCALE GENOMIC DNA]</scope>
    <source>
        <strain evidence="6 7">AArcht4T</strain>
    </source>
</reference>
<name>A0A3N6NFX2_NATCH</name>
<keyword evidence="2" id="KW-0813">Transport</keyword>
<dbReference type="PANTHER" id="PTHR42953:SF3">
    <property type="entry name" value="HIGH-AFFINITY ZINC UPTAKE SYSTEM PROTEIN ZNUA"/>
    <property type="match status" value="1"/>
</dbReference>
<accession>A0A3N6NFX2</accession>
<sequence>MTSDTTDTKRYKLTRRKALVGASGLVAGMAGCMSDDPQNGSDEPVNGADDGTDTGTDDANTGDEGYTISTGFFALWDLTRNVTGEHVDVVDLVPIGEHGHEFDPGPGIVSDIEGSDVFIYLRDFASWQDDAASELESNDDVHVIEAAEGIEFFDSPAEDNDEHVWMDPVECQSMVDNIADELAAYDPDNADDYEANADAFNDELQTLHEDFEEIVERATVNELIIGTHDSFQWWHRRYGLDIHSPVGTSPDDEASARDVEEIENVMAEHDLEHVLYDVGEPDNLAESIAAETDADVLPISPVETQLPEYDEQDWGYIDHYREVNFPTLEEALQTE</sequence>
<feature type="region of interest" description="Disordered" evidence="5">
    <location>
        <begin position="31"/>
        <end position="63"/>
    </location>
</feature>
<dbReference type="OrthoDB" id="50488at2157"/>